<gene>
    <name evidence="1" type="ORF">AVEN_36041_1</name>
</gene>
<dbReference type="AlphaFoldDB" id="A0A4Y2R101"/>
<dbReference type="EMBL" id="BGPR01015461">
    <property type="protein sequence ID" value="GBN69337.1"/>
    <property type="molecule type" value="Genomic_DNA"/>
</dbReference>
<keyword evidence="2" id="KW-1185">Reference proteome</keyword>
<organism evidence="1 2">
    <name type="scientific">Araneus ventricosus</name>
    <name type="common">Orbweaver spider</name>
    <name type="synonym">Epeira ventricosa</name>
    <dbReference type="NCBI Taxonomy" id="182803"/>
    <lineage>
        <taxon>Eukaryota</taxon>
        <taxon>Metazoa</taxon>
        <taxon>Ecdysozoa</taxon>
        <taxon>Arthropoda</taxon>
        <taxon>Chelicerata</taxon>
        <taxon>Arachnida</taxon>
        <taxon>Araneae</taxon>
        <taxon>Araneomorphae</taxon>
        <taxon>Entelegynae</taxon>
        <taxon>Araneoidea</taxon>
        <taxon>Araneidae</taxon>
        <taxon>Araneus</taxon>
    </lineage>
</organism>
<name>A0A4Y2R101_ARAVE</name>
<dbReference type="Proteomes" id="UP000499080">
    <property type="component" value="Unassembled WGS sequence"/>
</dbReference>
<sequence>MLECLKTEDSNFWWLLSLTNCLPRHKKIPRIKDFCLNKETFSGFETDPAKTIVRENLFGGLKKILKSLRCLTHIGSSLAECFILLRRILMGEVAFSLTAS</sequence>
<evidence type="ECO:0000313" key="2">
    <source>
        <dbReference type="Proteomes" id="UP000499080"/>
    </source>
</evidence>
<protein>
    <submittedName>
        <fullName evidence="1">Uncharacterized protein</fullName>
    </submittedName>
</protein>
<reference evidence="1 2" key="1">
    <citation type="journal article" date="2019" name="Sci. Rep.">
        <title>Orb-weaving spider Araneus ventricosus genome elucidates the spidroin gene catalogue.</title>
        <authorList>
            <person name="Kono N."/>
            <person name="Nakamura H."/>
            <person name="Ohtoshi R."/>
            <person name="Moran D.A.P."/>
            <person name="Shinohara A."/>
            <person name="Yoshida Y."/>
            <person name="Fujiwara M."/>
            <person name="Mori M."/>
            <person name="Tomita M."/>
            <person name="Arakawa K."/>
        </authorList>
    </citation>
    <scope>NUCLEOTIDE SEQUENCE [LARGE SCALE GENOMIC DNA]</scope>
</reference>
<proteinExistence type="predicted"/>
<evidence type="ECO:0000313" key="1">
    <source>
        <dbReference type="EMBL" id="GBN69337.1"/>
    </source>
</evidence>
<accession>A0A4Y2R101</accession>
<comment type="caution">
    <text evidence="1">The sequence shown here is derived from an EMBL/GenBank/DDBJ whole genome shotgun (WGS) entry which is preliminary data.</text>
</comment>